<evidence type="ECO:0000256" key="1">
    <source>
        <dbReference type="ARBA" id="ARBA00001946"/>
    </source>
</evidence>
<reference evidence="8" key="1">
    <citation type="submission" date="2019-02" db="EMBL/GenBank/DDBJ databases">
        <title>Deep-cultivation of Planctomycetes and their phenomic and genomic characterization uncovers novel biology.</title>
        <authorList>
            <person name="Wiegand S."/>
            <person name="Jogler M."/>
            <person name="Boedeker C."/>
            <person name="Pinto D."/>
            <person name="Vollmers J."/>
            <person name="Rivas-Marin E."/>
            <person name="Kohn T."/>
            <person name="Peeters S.H."/>
            <person name="Heuer A."/>
            <person name="Rast P."/>
            <person name="Oberbeckmann S."/>
            <person name="Bunk B."/>
            <person name="Jeske O."/>
            <person name="Meyerdierks A."/>
            <person name="Storesund J.E."/>
            <person name="Kallscheuer N."/>
            <person name="Luecker S."/>
            <person name="Lage O.M."/>
            <person name="Pohl T."/>
            <person name="Merkel B.J."/>
            <person name="Hornburger P."/>
            <person name="Mueller R.-W."/>
            <person name="Bruemmer F."/>
            <person name="Labrenz M."/>
            <person name="Spormann A.M."/>
            <person name="Op den Camp H."/>
            <person name="Overmann J."/>
            <person name="Amann R."/>
            <person name="Jetten M.S.M."/>
            <person name="Mascher T."/>
            <person name="Medema M.H."/>
            <person name="Devos D.P."/>
            <person name="Kaster A.-K."/>
            <person name="Ovreas L."/>
            <person name="Rohde M."/>
            <person name="Galperin M.Y."/>
            <person name="Jogler C."/>
        </authorList>
    </citation>
    <scope>NUCLEOTIDE SEQUENCE [LARGE SCALE GENOMIC DNA]</scope>
    <source>
        <strain evidence="8">Pan97</strain>
    </source>
</reference>
<organism evidence="7 8">
    <name type="scientific">Bremerella volcania</name>
    <dbReference type="NCBI Taxonomy" id="2527984"/>
    <lineage>
        <taxon>Bacteria</taxon>
        <taxon>Pseudomonadati</taxon>
        <taxon>Planctomycetota</taxon>
        <taxon>Planctomycetia</taxon>
        <taxon>Pirellulales</taxon>
        <taxon>Pirellulaceae</taxon>
        <taxon>Bremerella</taxon>
    </lineage>
</organism>
<keyword evidence="5" id="KW-0460">Magnesium</keyword>
<protein>
    <submittedName>
        <fullName evidence="7">Octaprenyl-diphosphate synthase</fullName>
        <ecNumber evidence="7">2.5.1.90</ecNumber>
    </submittedName>
</protein>
<dbReference type="PANTHER" id="PTHR12001:SF69">
    <property type="entry name" value="ALL TRANS-POLYPRENYL-DIPHOSPHATE SYNTHASE PDSS1"/>
    <property type="match status" value="1"/>
</dbReference>
<dbReference type="PANTHER" id="PTHR12001">
    <property type="entry name" value="GERANYLGERANYL PYROPHOSPHATE SYNTHASE"/>
    <property type="match status" value="1"/>
</dbReference>
<evidence type="ECO:0000256" key="3">
    <source>
        <dbReference type="ARBA" id="ARBA00022679"/>
    </source>
</evidence>
<dbReference type="Pfam" id="PF00348">
    <property type="entry name" value="polyprenyl_synt"/>
    <property type="match status" value="1"/>
</dbReference>
<dbReference type="AlphaFoldDB" id="A0A518C7X5"/>
<dbReference type="Gene3D" id="1.10.600.10">
    <property type="entry name" value="Farnesyl Diphosphate Synthase"/>
    <property type="match status" value="1"/>
</dbReference>
<dbReference type="PROSITE" id="PS00444">
    <property type="entry name" value="POLYPRENYL_SYNTHASE_2"/>
    <property type="match status" value="1"/>
</dbReference>
<dbReference type="GO" id="GO:0106350">
    <property type="term" value="F:all-trans-octaprenyl-diphosphate synthase activity"/>
    <property type="evidence" value="ECO:0007669"/>
    <property type="project" value="UniProtKB-EC"/>
</dbReference>
<dbReference type="CDD" id="cd00685">
    <property type="entry name" value="Trans_IPPS_HT"/>
    <property type="match status" value="1"/>
</dbReference>
<comment type="cofactor">
    <cofactor evidence="1">
        <name>Mg(2+)</name>
        <dbReference type="ChEBI" id="CHEBI:18420"/>
    </cofactor>
</comment>
<evidence type="ECO:0000313" key="7">
    <source>
        <dbReference type="EMBL" id="QDU75336.1"/>
    </source>
</evidence>
<evidence type="ECO:0000313" key="8">
    <source>
        <dbReference type="Proteomes" id="UP000318626"/>
    </source>
</evidence>
<dbReference type="Proteomes" id="UP000318626">
    <property type="component" value="Chromosome"/>
</dbReference>
<evidence type="ECO:0000256" key="5">
    <source>
        <dbReference type="ARBA" id="ARBA00022842"/>
    </source>
</evidence>
<accession>A0A518C7X5</accession>
<dbReference type="InterPro" id="IPR000092">
    <property type="entry name" value="Polyprenyl_synt"/>
</dbReference>
<proteinExistence type="inferred from homology"/>
<evidence type="ECO:0000256" key="2">
    <source>
        <dbReference type="ARBA" id="ARBA00006706"/>
    </source>
</evidence>
<dbReference type="InterPro" id="IPR033749">
    <property type="entry name" value="Polyprenyl_synt_CS"/>
</dbReference>
<dbReference type="EC" id="2.5.1.90" evidence="7"/>
<dbReference type="InterPro" id="IPR008949">
    <property type="entry name" value="Isoprenoid_synthase_dom_sf"/>
</dbReference>
<evidence type="ECO:0000256" key="6">
    <source>
        <dbReference type="RuleBase" id="RU004466"/>
    </source>
</evidence>
<comment type="similarity">
    <text evidence="2 6">Belongs to the FPP/GGPP synthase family.</text>
</comment>
<dbReference type="PROSITE" id="PS00723">
    <property type="entry name" value="POLYPRENYL_SYNTHASE_1"/>
    <property type="match status" value="1"/>
</dbReference>
<dbReference type="SUPFAM" id="SSF48576">
    <property type="entry name" value="Terpenoid synthases"/>
    <property type="match status" value="1"/>
</dbReference>
<dbReference type="GO" id="GO:0008299">
    <property type="term" value="P:isoprenoid biosynthetic process"/>
    <property type="evidence" value="ECO:0007669"/>
    <property type="project" value="InterPro"/>
</dbReference>
<dbReference type="GO" id="GO:0046872">
    <property type="term" value="F:metal ion binding"/>
    <property type="evidence" value="ECO:0007669"/>
    <property type="project" value="UniProtKB-KW"/>
</dbReference>
<name>A0A518C7X5_9BACT</name>
<sequence>MNPANQTPAAPSAEALMRCYGGIGDDLAEVEAILKREMSSKFPKVSDIVSYGYLLGGKRLRPALVLLCGQAWNNLNASHHKLGAVLEMVHTATLIHDDVLDGADTRRHLETIHHRWGTESSVLVGDFLFTHAFYLASTLPTTLAAQKIGQATNIVCEGELRQITTKGRFDLSEEEYLSIIEAKTAVLCQCACELGAIYADAPAHASKQAAEYGRCLGVAFQIVDDLLDIEGDTDRTGKTLGTDLAQRKPTLPIIHALKVAPPETRAEMLSVLQAETPDPAQVLAWLEEFDSAAYARQSAIRHVESALASIAEWPEGDATTALRQLAEFVLKRCY</sequence>
<keyword evidence="8" id="KW-1185">Reference proteome</keyword>
<dbReference type="EMBL" id="CP036289">
    <property type="protein sequence ID" value="QDU75336.1"/>
    <property type="molecule type" value="Genomic_DNA"/>
</dbReference>
<gene>
    <name evidence="7" type="primary">ispB</name>
    <name evidence="7" type="ORF">Pan97_23660</name>
</gene>
<dbReference type="RefSeq" id="WP_196782362.1">
    <property type="nucleotide sequence ID" value="NZ_CP036289.1"/>
</dbReference>
<dbReference type="KEGG" id="bvo:Pan97_23660"/>
<evidence type="ECO:0000256" key="4">
    <source>
        <dbReference type="ARBA" id="ARBA00022723"/>
    </source>
</evidence>
<keyword evidence="3 6" id="KW-0808">Transferase</keyword>
<keyword evidence="4" id="KW-0479">Metal-binding</keyword>
<dbReference type="SFLD" id="SFLDS00005">
    <property type="entry name" value="Isoprenoid_Synthase_Type_I"/>
    <property type="match status" value="1"/>
</dbReference>